<dbReference type="PANTHER" id="PTHR41259">
    <property type="entry name" value="DOUBLE-STRAND BREAK REPAIR RAD50 ATPASE, PUTATIVE-RELATED"/>
    <property type="match status" value="1"/>
</dbReference>
<gene>
    <name evidence="3" type="ORF">J2N86_04190</name>
</gene>
<sequence>MLLKSIAIENFQQYEKPFELTGLSSGINVIYGDNEAGKSTLLRALRAILFDRFNGMGADDFAGYKGGSPEIKIEFELVGNSYTLEKIFSKKKDGRALLTNEKGVQWTGSEAEIQLAELLKFDNVERGLAKSEQQGIYGVLWVEQGNAWHQVSISNNTKASQTIQNVLSHELTDMLSQGKGEILLNKFTDELNEFQTEKGGKPRGKYKEKLDAKVVAEQKLEDLINELNTYQKKVDKLSDYQQELASLVEDKIEENDKEQLEQAQKHLKHVEEVNKEYEQCKQDLKLAVLKHQTAETALGERSKLIDNLDKETKSHDAFLSQIKELEAETNQLKTNLDTAQKALATARKKHEQSQLAIKKARDYQKLVGVQSHIKRIDEQLKKIQALNSDITIKQNNLSQIQLDAIVLKNLKQLTEQVSSLQMKFDTIATRIEYSIKNDSVKINDQSVAGKGELLISNKSTITFGNSHIFIIPGGEELSAVQTKLEEAKIQLFAAFEKYQITSMTEAEDLLDKKNSLSNEITSLKTQIDVLASNGIKSLEQELTENQLEEASLKKLLGESAHVSIKIAEEQEEISSNELTNCSDNERLAHDQFLIKDAALKHAKTALSTTKEILTAINNKLDAARNDHSDEELKSAEQSIAKEKQQLKNKLESFESTLKDLDHEGAVSEVERRQGVLNSTKNRITDLKQQVRDLTIELQTSGHRGLAEEKEQAEQELKDISKEVKRLGMHVGSLNLLCQLIKENIQSAKEMLVKPLTEAMTPYLKILFPNSEPVIDEEFSLQHILRDGVREPFENLSIGTREQLAILLRLAYADLLAEKGASVPVILDDALVNSDDLRREKMKQILHRASKKHQIILLTCHGNDYRDCGGTFLSI</sequence>
<dbReference type="SUPFAM" id="SSF52540">
    <property type="entry name" value="P-loop containing nucleoside triphosphate hydrolases"/>
    <property type="match status" value="2"/>
</dbReference>
<dbReference type="PANTHER" id="PTHR41259:SF1">
    <property type="entry name" value="DOUBLE-STRAND BREAK REPAIR RAD50 ATPASE, PUTATIVE-RELATED"/>
    <property type="match status" value="1"/>
</dbReference>
<feature type="coiled-coil region" evidence="1">
    <location>
        <begin position="613"/>
        <end position="729"/>
    </location>
</feature>
<evidence type="ECO:0000259" key="2">
    <source>
        <dbReference type="Pfam" id="PF13476"/>
    </source>
</evidence>
<evidence type="ECO:0000313" key="3">
    <source>
        <dbReference type="EMBL" id="USQ14523.1"/>
    </source>
</evidence>
<accession>A0ABY4YA37</accession>
<dbReference type="Proteomes" id="UP001057474">
    <property type="component" value="Chromosome"/>
</dbReference>
<keyword evidence="1" id="KW-0175">Coiled coil</keyword>
<dbReference type="InterPro" id="IPR038729">
    <property type="entry name" value="Rad50/SbcC_AAA"/>
</dbReference>
<proteinExistence type="predicted"/>
<dbReference type="EMBL" id="CP071527">
    <property type="protein sequence ID" value="USQ14523.1"/>
    <property type="molecule type" value="Genomic_DNA"/>
</dbReference>
<dbReference type="Pfam" id="PF13476">
    <property type="entry name" value="AAA_23"/>
    <property type="match status" value="1"/>
</dbReference>
<feature type="coiled-coil region" evidence="1">
    <location>
        <begin position="506"/>
        <end position="555"/>
    </location>
</feature>
<reference evidence="3" key="1">
    <citation type="submission" date="2021-03" db="EMBL/GenBank/DDBJ databases">
        <title>Legionella lytica PCM 2298.</title>
        <authorList>
            <person name="Koper P."/>
        </authorList>
    </citation>
    <scope>NUCLEOTIDE SEQUENCE</scope>
    <source>
        <strain evidence="3">PCM 2298</strain>
    </source>
</reference>
<feature type="domain" description="Rad50/SbcC-type AAA" evidence="2">
    <location>
        <begin position="5"/>
        <end position="285"/>
    </location>
</feature>
<evidence type="ECO:0000256" key="1">
    <source>
        <dbReference type="SAM" id="Coils"/>
    </source>
</evidence>
<dbReference type="InterPro" id="IPR027417">
    <property type="entry name" value="P-loop_NTPase"/>
</dbReference>
<dbReference type="Gene3D" id="3.40.50.300">
    <property type="entry name" value="P-loop containing nucleotide triphosphate hydrolases"/>
    <property type="match status" value="2"/>
</dbReference>
<feature type="coiled-coil region" evidence="1">
    <location>
        <begin position="206"/>
        <end position="396"/>
    </location>
</feature>
<name>A0ABY4YA37_9GAMM</name>
<keyword evidence="4" id="KW-1185">Reference proteome</keyword>
<protein>
    <submittedName>
        <fullName evidence="3">AAA family ATPase</fullName>
    </submittedName>
</protein>
<organism evidence="3 4">
    <name type="scientific">Legionella lytica</name>
    <dbReference type="NCBI Taxonomy" id="96232"/>
    <lineage>
        <taxon>Bacteria</taxon>
        <taxon>Pseudomonadati</taxon>
        <taxon>Pseudomonadota</taxon>
        <taxon>Gammaproteobacteria</taxon>
        <taxon>Legionellales</taxon>
        <taxon>Legionellaceae</taxon>
        <taxon>Legionella</taxon>
    </lineage>
</organism>
<dbReference type="RefSeq" id="WP_252581124.1">
    <property type="nucleotide sequence ID" value="NZ_CP071527.1"/>
</dbReference>
<evidence type="ECO:0000313" key="4">
    <source>
        <dbReference type="Proteomes" id="UP001057474"/>
    </source>
</evidence>